<feature type="domain" description="Disulphide bond isomerase DsbC/G N-terminal" evidence="5">
    <location>
        <begin position="51"/>
        <end position="110"/>
    </location>
</feature>
<dbReference type="PANTHER" id="PTHR35272">
    <property type="entry name" value="THIOL:DISULFIDE INTERCHANGE PROTEIN DSBC-RELATED"/>
    <property type="match status" value="1"/>
</dbReference>
<protein>
    <submittedName>
        <fullName evidence="7">Disulfide bond isomerase, DsbC/G-like protein</fullName>
    </submittedName>
</protein>
<dbReference type="Gene3D" id="3.10.450.70">
    <property type="entry name" value="Disulphide bond isomerase, DsbC/G, N-terminal"/>
    <property type="match status" value="1"/>
</dbReference>
<evidence type="ECO:0000256" key="2">
    <source>
        <dbReference type="ARBA" id="ARBA00009813"/>
    </source>
</evidence>
<dbReference type="GO" id="GO:0042597">
    <property type="term" value="C:periplasmic space"/>
    <property type="evidence" value="ECO:0007669"/>
    <property type="project" value="UniProtKB-SubCell"/>
</dbReference>
<organism evidence="7 8">
    <name type="scientific">Desulfurispirillum indicum (strain ATCC BAA-1389 / DSM 22839 / S5)</name>
    <dbReference type="NCBI Taxonomy" id="653733"/>
    <lineage>
        <taxon>Bacteria</taxon>
        <taxon>Pseudomonadati</taxon>
        <taxon>Chrysiogenota</taxon>
        <taxon>Chrysiogenia</taxon>
        <taxon>Chrysiogenales</taxon>
        <taxon>Chrysiogenaceae</taxon>
        <taxon>Desulfurispirillum</taxon>
    </lineage>
</organism>
<dbReference type="InterPro" id="IPR012336">
    <property type="entry name" value="Thioredoxin-like_fold"/>
</dbReference>
<dbReference type="RefSeq" id="WP_013506069.1">
    <property type="nucleotide sequence ID" value="NC_014836.1"/>
</dbReference>
<evidence type="ECO:0000259" key="6">
    <source>
        <dbReference type="Pfam" id="PF13098"/>
    </source>
</evidence>
<evidence type="ECO:0000259" key="5">
    <source>
        <dbReference type="Pfam" id="PF10411"/>
    </source>
</evidence>
<gene>
    <name evidence="7" type="ordered locus">Selin_1454</name>
</gene>
<dbReference type="HOGENOM" id="CLU_083593_1_1_0"/>
<dbReference type="InterPro" id="IPR036249">
    <property type="entry name" value="Thioredoxin-like_sf"/>
</dbReference>
<dbReference type="Proteomes" id="UP000002572">
    <property type="component" value="Chromosome"/>
</dbReference>
<dbReference type="STRING" id="653733.Selin_1454"/>
<evidence type="ECO:0000256" key="3">
    <source>
        <dbReference type="ARBA" id="ARBA00022729"/>
    </source>
</evidence>
<dbReference type="SUPFAM" id="SSF54423">
    <property type="entry name" value="DsbC/DsbG N-terminal domain-like"/>
    <property type="match status" value="1"/>
</dbReference>
<name>E6W6U5_DESIS</name>
<dbReference type="InParanoid" id="E6W6U5"/>
<accession>E6W6U5</accession>
<feature type="domain" description="Thioredoxin-like fold" evidence="6">
    <location>
        <begin position="132"/>
        <end position="235"/>
    </location>
</feature>
<dbReference type="InterPro" id="IPR051470">
    <property type="entry name" value="Thiol:disulfide_interchange"/>
</dbReference>
<dbReference type="InterPro" id="IPR009094">
    <property type="entry name" value="DiS-bond_isomerase_DsbC/G_N_sf"/>
</dbReference>
<evidence type="ECO:0000256" key="1">
    <source>
        <dbReference type="ARBA" id="ARBA00004418"/>
    </source>
</evidence>
<proteinExistence type="inferred from homology"/>
<dbReference type="InterPro" id="IPR018950">
    <property type="entry name" value="DiS-bond_isomerase_DsbC/G_N"/>
</dbReference>
<dbReference type="SUPFAM" id="SSF52833">
    <property type="entry name" value="Thioredoxin-like"/>
    <property type="match status" value="1"/>
</dbReference>
<dbReference type="PANTHER" id="PTHR35272:SF3">
    <property type="entry name" value="THIOL:DISULFIDE INTERCHANGE PROTEIN DSBC"/>
    <property type="match status" value="1"/>
</dbReference>
<comment type="subcellular location">
    <subcellularLocation>
        <location evidence="1">Periplasm</location>
    </subcellularLocation>
</comment>
<dbReference type="KEGG" id="din:Selin_1454"/>
<evidence type="ECO:0000256" key="4">
    <source>
        <dbReference type="ARBA" id="ARBA00022764"/>
    </source>
</evidence>
<dbReference type="eggNOG" id="COG1651">
    <property type="taxonomic scope" value="Bacteria"/>
</dbReference>
<reference evidence="7 8" key="1">
    <citation type="submission" date="2010-12" db="EMBL/GenBank/DDBJ databases">
        <title>Complete sequence of Desulfurispirillum indicum S5.</title>
        <authorList>
            <consortium name="US DOE Joint Genome Institute"/>
            <person name="Lucas S."/>
            <person name="Copeland A."/>
            <person name="Lapidus A."/>
            <person name="Cheng J.-F."/>
            <person name="Goodwin L."/>
            <person name="Pitluck S."/>
            <person name="Chertkov O."/>
            <person name="Held B."/>
            <person name="Detter J.C."/>
            <person name="Han C."/>
            <person name="Tapia R."/>
            <person name="Land M."/>
            <person name="Hauser L."/>
            <person name="Kyrpides N."/>
            <person name="Ivanova N."/>
            <person name="Mikhailova N."/>
            <person name="Haggblom M."/>
            <person name="Rauschenbach I."/>
            <person name="Bini E."/>
            <person name="Woyke T."/>
        </authorList>
    </citation>
    <scope>NUCLEOTIDE SEQUENCE [LARGE SCALE GENOMIC DNA]</scope>
    <source>
        <strain evidence="8">ATCC BAA-1389 / DSM 22839 / S5</strain>
    </source>
</reference>
<sequence length="243" mass="26577">MNNKFKELFSKKPSQAFLATCMAIISAGLIFTWDRSPAGEPVPAVVVSPEQAEEVFRATHPATTISSVKRSPIPGLFEIHLTNYQIIYFSPETRLTIFGRIMDEFGQDITSMASMDAILPMALKIGSGSTEVIEVTDPGCSWCLRSYQFFADKDVTKYLLFLGSFAPEKSEHILCSDDPAAAYHAIYSGQTPDTLLSCDEGKATLSSHRAIAGSLGATGTPTFIINDDVIRGFNQARILEHLQ</sequence>
<keyword evidence="3" id="KW-0732">Signal</keyword>
<dbReference type="AlphaFoldDB" id="E6W6U5"/>
<dbReference type="Pfam" id="PF10411">
    <property type="entry name" value="DsbC_N"/>
    <property type="match status" value="1"/>
</dbReference>
<dbReference type="OrthoDB" id="12976at2"/>
<keyword evidence="7" id="KW-0413">Isomerase</keyword>
<dbReference type="GO" id="GO:0016853">
    <property type="term" value="F:isomerase activity"/>
    <property type="evidence" value="ECO:0007669"/>
    <property type="project" value="UniProtKB-KW"/>
</dbReference>
<comment type="similarity">
    <text evidence="2">Belongs to the thioredoxin family. DsbC subfamily.</text>
</comment>
<keyword evidence="4" id="KW-0574">Periplasm</keyword>
<evidence type="ECO:0000313" key="8">
    <source>
        <dbReference type="Proteomes" id="UP000002572"/>
    </source>
</evidence>
<keyword evidence="8" id="KW-1185">Reference proteome</keyword>
<dbReference type="Gene3D" id="3.40.30.10">
    <property type="entry name" value="Glutaredoxin"/>
    <property type="match status" value="1"/>
</dbReference>
<dbReference type="EMBL" id="CP002432">
    <property type="protein sequence ID" value="ADU66188.1"/>
    <property type="molecule type" value="Genomic_DNA"/>
</dbReference>
<dbReference type="Pfam" id="PF13098">
    <property type="entry name" value="Thioredoxin_2"/>
    <property type="match status" value="1"/>
</dbReference>
<evidence type="ECO:0000313" key="7">
    <source>
        <dbReference type="EMBL" id="ADU66188.1"/>
    </source>
</evidence>